<dbReference type="OrthoDB" id="7832851at2"/>
<feature type="transmembrane region" description="Helical" evidence="1">
    <location>
        <begin position="243"/>
        <end position="262"/>
    </location>
</feature>
<sequence length="456" mass="47619">MKLDRLAALCLMLAIAPVLFAMETTAPHWTIVAIALVAAYIAICLRRTGFAARMMLGAAILTSALYVMLGGTASGFIQVVRQTIYLPVLIGVLVPLRVVAMEAEMVKRAGHFVVDQPPSRRFALLAIGGQIFGVLLNVGGLLILLHVALRGPMARGPDDKVAALQTRRITIAVMRGFGANIFWSPLGLGLNLLLTLMPTLTWTEFAPYGLAASVVFIAIGWLVDRLQSPPPPVARKAEASGEGWSLVGLLAILAVISGGAALIETIFGLPLRGAILVIVPLFAVGWQLAVRSAERAPYQALGELLDKTVRALPGASNEITIIASAGYLGLLIAAMIPHDAVSQLALGLGLDGGLLAVAICLLVLASSLAGLNPMIASTISVKAVVSAGLAISEPLLVLSVLVGWALALVVSPATSTLAIASSVTRKPQSTVGLRWNGAFCLAVLIVAMVIFLEIWP</sequence>
<evidence type="ECO:0000256" key="2">
    <source>
        <dbReference type="SAM" id="SignalP"/>
    </source>
</evidence>
<gene>
    <name evidence="3" type="ORF">RNA01_39960</name>
</gene>
<organism evidence="3 4">
    <name type="scientific">Ciceribacter naphthalenivorans</name>
    <dbReference type="NCBI Taxonomy" id="1118451"/>
    <lineage>
        <taxon>Bacteria</taxon>
        <taxon>Pseudomonadati</taxon>
        <taxon>Pseudomonadota</taxon>
        <taxon>Alphaproteobacteria</taxon>
        <taxon>Hyphomicrobiales</taxon>
        <taxon>Rhizobiaceae</taxon>
        <taxon>Ciceribacter</taxon>
    </lineage>
</organism>
<evidence type="ECO:0000313" key="4">
    <source>
        <dbReference type="Proteomes" id="UP000321717"/>
    </source>
</evidence>
<comment type="caution">
    <text evidence="3">The sequence shown here is derived from an EMBL/GenBank/DDBJ whole genome shotgun (WGS) entry which is preliminary data.</text>
</comment>
<reference evidence="3 4" key="1">
    <citation type="submission" date="2019-07" db="EMBL/GenBank/DDBJ databases">
        <title>Whole genome shotgun sequence of Rhizobium naphthalenivorans NBRC 107585.</title>
        <authorList>
            <person name="Hosoyama A."/>
            <person name="Uohara A."/>
            <person name="Ohji S."/>
            <person name="Ichikawa N."/>
        </authorList>
    </citation>
    <scope>NUCLEOTIDE SEQUENCE [LARGE SCALE GENOMIC DNA]</scope>
    <source>
        <strain evidence="3 4">NBRC 107585</strain>
    </source>
</reference>
<evidence type="ECO:0000313" key="3">
    <source>
        <dbReference type="EMBL" id="GEO87064.1"/>
    </source>
</evidence>
<feature type="transmembrane region" description="Helical" evidence="1">
    <location>
        <begin position="205"/>
        <end position="223"/>
    </location>
</feature>
<feature type="transmembrane region" description="Helical" evidence="1">
    <location>
        <begin position="269"/>
        <end position="289"/>
    </location>
</feature>
<dbReference type="EMBL" id="BJZP01000029">
    <property type="protein sequence ID" value="GEO87064.1"/>
    <property type="molecule type" value="Genomic_DNA"/>
</dbReference>
<feature type="transmembrane region" description="Helical" evidence="1">
    <location>
        <begin position="31"/>
        <end position="49"/>
    </location>
</feature>
<accession>A0A512HNP7</accession>
<keyword evidence="2" id="KW-0732">Signal</keyword>
<name>A0A512HNP7_9HYPH</name>
<keyword evidence="1" id="KW-0812">Transmembrane</keyword>
<feature type="transmembrane region" description="Helical" evidence="1">
    <location>
        <begin position="395"/>
        <end position="423"/>
    </location>
</feature>
<feature type="transmembrane region" description="Helical" evidence="1">
    <location>
        <begin position="56"/>
        <end position="77"/>
    </location>
</feature>
<keyword evidence="4" id="KW-1185">Reference proteome</keyword>
<dbReference type="AlphaFoldDB" id="A0A512HNP7"/>
<keyword evidence="1" id="KW-0472">Membrane</keyword>
<protein>
    <submittedName>
        <fullName evidence="3">Uncharacterized protein</fullName>
    </submittedName>
</protein>
<feature type="transmembrane region" description="Helical" evidence="1">
    <location>
        <begin position="319"/>
        <end position="336"/>
    </location>
</feature>
<feature type="transmembrane region" description="Helical" evidence="1">
    <location>
        <begin position="435"/>
        <end position="455"/>
    </location>
</feature>
<feature type="transmembrane region" description="Helical" evidence="1">
    <location>
        <begin position="348"/>
        <end position="375"/>
    </location>
</feature>
<feature type="chain" id="PRO_5022242977" evidence="2">
    <location>
        <begin position="22"/>
        <end position="456"/>
    </location>
</feature>
<proteinExistence type="predicted"/>
<feature type="transmembrane region" description="Helical" evidence="1">
    <location>
        <begin position="122"/>
        <end position="149"/>
    </location>
</feature>
<feature type="transmembrane region" description="Helical" evidence="1">
    <location>
        <begin position="83"/>
        <end position="101"/>
    </location>
</feature>
<evidence type="ECO:0000256" key="1">
    <source>
        <dbReference type="SAM" id="Phobius"/>
    </source>
</evidence>
<dbReference type="Proteomes" id="UP000321717">
    <property type="component" value="Unassembled WGS sequence"/>
</dbReference>
<dbReference type="RefSeq" id="WP_147181926.1">
    <property type="nucleotide sequence ID" value="NZ_BJZP01000029.1"/>
</dbReference>
<feature type="signal peptide" evidence="2">
    <location>
        <begin position="1"/>
        <end position="21"/>
    </location>
</feature>
<keyword evidence="1" id="KW-1133">Transmembrane helix</keyword>